<dbReference type="AlphaFoldDB" id="A0ABC8KQC7"/>
<dbReference type="InterPro" id="IPR036047">
    <property type="entry name" value="F-box-like_dom_sf"/>
</dbReference>
<feature type="domain" description="F-box" evidence="1">
    <location>
        <begin position="16"/>
        <end position="66"/>
    </location>
</feature>
<sequence>MASSSLTTPVMKEGECRNWAELPSELMSDILRRLDSTDILENAQKVCTSWSSSLRSLRISNCYPITTDGLTKAIVNLPSLEELDVSYYELSGKCLKVVGQSLPNLKTLKLNCHELSCPRHVSDDDALAIAETMPGLRFLQLHGNLLSDIGLNAILDNCPNLEHLDLRRCLNVNIVGDLEKRCLERIKVLRRPRDSTDDFPYYAYA</sequence>
<organism evidence="2 3">
    <name type="scientific">Eruca vesicaria subsp. sativa</name>
    <name type="common">Garden rocket</name>
    <name type="synonym">Eruca sativa</name>
    <dbReference type="NCBI Taxonomy" id="29727"/>
    <lineage>
        <taxon>Eukaryota</taxon>
        <taxon>Viridiplantae</taxon>
        <taxon>Streptophyta</taxon>
        <taxon>Embryophyta</taxon>
        <taxon>Tracheophyta</taxon>
        <taxon>Spermatophyta</taxon>
        <taxon>Magnoliopsida</taxon>
        <taxon>eudicotyledons</taxon>
        <taxon>Gunneridae</taxon>
        <taxon>Pentapetalae</taxon>
        <taxon>rosids</taxon>
        <taxon>malvids</taxon>
        <taxon>Brassicales</taxon>
        <taxon>Brassicaceae</taxon>
        <taxon>Brassiceae</taxon>
        <taxon>Eruca</taxon>
    </lineage>
</organism>
<dbReference type="Gene3D" id="3.80.10.10">
    <property type="entry name" value="Ribonuclease Inhibitor"/>
    <property type="match status" value="1"/>
</dbReference>
<dbReference type="InterPro" id="IPR001810">
    <property type="entry name" value="F-box_dom"/>
</dbReference>
<dbReference type="PANTHER" id="PTHR38926:SF29">
    <property type="entry name" value="F-BOX PROTEIN SKIP19-RELATED"/>
    <property type="match status" value="1"/>
</dbReference>
<evidence type="ECO:0000259" key="1">
    <source>
        <dbReference type="PROSITE" id="PS50181"/>
    </source>
</evidence>
<dbReference type="PANTHER" id="PTHR38926">
    <property type="entry name" value="F-BOX DOMAIN CONTAINING PROTEIN, EXPRESSED"/>
    <property type="match status" value="1"/>
</dbReference>
<dbReference type="SUPFAM" id="SSF81383">
    <property type="entry name" value="F-box domain"/>
    <property type="match status" value="1"/>
</dbReference>
<gene>
    <name evidence="2" type="ORF">ERUC_LOCUS26853</name>
</gene>
<dbReference type="InterPro" id="IPR032675">
    <property type="entry name" value="LRR_dom_sf"/>
</dbReference>
<evidence type="ECO:0000313" key="2">
    <source>
        <dbReference type="EMBL" id="CAH8361097.1"/>
    </source>
</evidence>
<dbReference type="Gene3D" id="1.20.1280.50">
    <property type="match status" value="1"/>
</dbReference>
<dbReference type="EMBL" id="CAKOAT010297377">
    <property type="protein sequence ID" value="CAH8361097.1"/>
    <property type="molecule type" value="Genomic_DNA"/>
</dbReference>
<dbReference type="Pfam" id="PF00646">
    <property type="entry name" value="F-box"/>
    <property type="match status" value="1"/>
</dbReference>
<dbReference type="SUPFAM" id="SSF52047">
    <property type="entry name" value="RNI-like"/>
    <property type="match status" value="1"/>
</dbReference>
<comment type="caution">
    <text evidence="2">The sequence shown here is derived from an EMBL/GenBank/DDBJ whole genome shotgun (WGS) entry which is preliminary data.</text>
</comment>
<reference evidence="2 3" key="1">
    <citation type="submission" date="2022-03" db="EMBL/GenBank/DDBJ databases">
        <authorList>
            <person name="Macdonald S."/>
            <person name="Ahmed S."/>
            <person name="Newling K."/>
        </authorList>
    </citation>
    <scope>NUCLEOTIDE SEQUENCE [LARGE SCALE GENOMIC DNA]</scope>
</reference>
<evidence type="ECO:0000313" key="3">
    <source>
        <dbReference type="Proteomes" id="UP001642260"/>
    </source>
</evidence>
<dbReference type="Proteomes" id="UP001642260">
    <property type="component" value="Unassembled WGS sequence"/>
</dbReference>
<name>A0ABC8KQC7_ERUVS</name>
<keyword evidence="3" id="KW-1185">Reference proteome</keyword>
<protein>
    <recommendedName>
        <fullName evidence="1">F-box domain-containing protein</fullName>
    </recommendedName>
</protein>
<accession>A0ABC8KQC7</accession>
<dbReference type="PROSITE" id="PS50181">
    <property type="entry name" value="FBOX"/>
    <property type="match status" value="1"/>
</dbReference>
<proteinExistence type="predicted"/>